<gene>
    <name evidence="1" type="ORF">AFUS01_LOCUS32548</name>
</gene>
<reference evidence="1" key="1">
    <citation type="submission" date="2021-06" db="EMBL/GenBank/DDBJ databases">
        <authorList>
            <person name="Hodson N. C."/>
            <person name="Mongue J. A."/>
            <person name="Jaron S. K."/>
        </authorList>
    </citation>
    <scope>NUCLEOTIDE SEQUENCE</scope>
</reference>
<keyword evidence="2" id="KW-1185">Reference proteome</keyword>
<organism evidence="1 2">
    <name type="scientific">Allacma fusca</name>
    <dbReference type="NCBI Taxonomy" id="39272"/>
    <lineage>
        <taxon>Eukaryota</taxon>
        <taxon>Metazoa</taxon>
        <taxon>Ecdysozoa</taxon>
        <taxon>Arthropoda</taxon>
        <taxon>Hexapoda</taxon>
        <taxon>Collembola</taxon>
        <taxon>Symphypleona</taxon>
        <taxon>Sminthuridae</taxon>
        <taxon>Allacma</taxon>
    </lineage>
</organism>
<dbReference type="Proteomes" id="UP000708208">
    <property type="component" value="Unassembled WGS sequence"/>
</dbReference>
<protein>
    <submittedName>
        <fullName evidence="1">Uncharacterized protein</fullName>
    </submittedName>
</protein>
<evidence type="ECO:0000313" key="2">
    <source>
        <dbReference type="Proteomes" id="UP000708208"/>
    </source>
</evidence>
<feature type="non-terminal residue" evidence="1">
    <location>
        <position position="56"/>
    </location>
</feature>
<sequence>PLLATAADGKDVQIGIVCRSMKIDGLSAKVSEPMIYTKVPGDEKFIKSIASNAEFV</sequence>
<name>A0A8J2KZG9_9HEXA</name>
<comment type="caution">
    <text evidence="1">The sequence shown here is derived from an EMBL/GenBank/DDBJ whole genome shotgun (WGS) entry which is preliminary data.</text>
</comment>
<evidence type="ECO:0000313" key="1">
    <source>
        <dbReference type="EMBL" id="CAG7822265.1"/>
    </source>
</evidence>
<dbReference type="EMBL" id="CAJVCH010525910">
    <property type="protein sequence ID" value="CAG7822265.1"/>
    <property type="molecule type" value="Genomic_DNA"/>
</dbReference>
<dbReference type="AlphaFoldDB" id="A0A8J2KZG9"/>
<accession>A0A8J2KZG9</accession>
<proteinExistence type="predicted"/>